<dbReference type="PANTHER" id="PTHR32305">
    <property type="match status" value="1"/>
</dbReference>
<dbReference type="PANTHER" id="PTHR32305:SF15">
    <property type="entry name" value="PROTEIN RHSA-RELATED"/>
    <property type="match status" value="1"/>
</dbReference>
<accession>A0A379FGA4</accession>
<dbReference type="InterPro" id="IPR056823">
    <property type="entry name" value="TEN-like_YD-shell"/>
</dbReference>
<dbReference type="NCBIfam" id="TIGR01643">
    <property type="entry name" value="YD_repeat_2x"/>
    <property type="match status" value="4"/>
</dbReference>
<name>A0A379FGA4_PROMI</name>
<dbReference type="Pfam" id="PF05593">
    <property type="entry name" value="RHS_repeat"/>
    <property type="match status" value="1"/>
</dbReference>
<protein>
    <submittedName>
        <fullName evidence="3">IdrD</fullName>
    </submittedName>
</protein>
<evidence type="ECO:0000313" key="4">
    <source>
        <dbReference type="Proteomes" id="UP000254191"/>
    </source>
</evidence>
<dbReference type="Proteomes" id="UP000254191">
    <property type="component" value="Unassembled WGS sequence"/>
</dbReference>
<evidence type="ECO:0000313" key="3">
    <source>
        <dbReference type="EMBL" id="SUC19073.1"/>
    </source>
</evidence>
<gene>
    <name evidence="3" type="primary">idrD_5</name>
    <name evidence="3" type="ORF">NCTC11938_01057</name>
</gene>
<dbReference type="InterPro" id="IPR050708">
    <property type="entry name" value="T6SS_VgrG/RHS"/>
</dbReference>
<dbReference type="Pfam" id="PF25023">
    <property type="entry name" value="TEN_YD-shell"/>
    <property type="match status" value="1"/>
</dbReference>
<sequence length="306" mass="35822">MTRHQGQEEKTLVTYTYDAQQRLVQVTNADKRVTRRFGWDDESGLMAMHQYATGVSSHYRWQRFDAFTIEDNEPEWRVVEHWLKDGKRCLEHTELTYDLAQRTLTTVETGGETTFRRWNEQQQIIEYTNALNETWWFEWDTSRLLTKAIAPDGSEWGYTYDERGNLTQSTDPEQQSTCYDWDKDFAFPTAQTLPNGAAWHWEYNEHGDIRRVIDPLGHITRLAWDDQGLCLGQVDAKGNETHYRYNARGQLIEQRDCSGYPTTLTYDDWGQLRSLTNAQNETTTYTFSEAGLLLTECLPDGDRKPL</sequence>
<evidence type="ECO:0000259" key="2">
    <source>
        <dbReference type="Pfam" id="PF25023"/>
    </source>
</evidence>
<dbReference type="InterPro" id="IPR031325">
    <property type="entry name" value="RHS_repeat"/>
</dbReference>
<evidence type="ECO:0000256" key="1">
    <source>
        <dbReference type="ARBA" id="ARBA00022737"/>
    </source>
</evidence>
<keyword evidence="1" id="KW-0677">Repeat</keyword>
<dbReference type="AlphaFoldDB" id="A0A379FGA4"/>
<feature type="domain" description="Teneurin-like YD-shell" evidence="2">
    <location>
        <begin position="89"/>
        <end position="217"/>
    </location>
</feature>
<dbReference type="EMBL" id="UGTS01000004">
    <property type="protein sequence ID" value="SUC19073.1"/>
    <property type="molecule type" value="Genomic_DNA"/>
</dbReference>
<organism evidence="3 4">
    <name type="scientific">Proteus mirabilis</name>
    <dbReference type="NCBI Taxonomy" id="584"/>
    <lineage>
        <taxon>Bacteria</taxon>
        <taxon>Pseudomonadati</taxon>
        <taxon>Pseudomonadota</taxon>
        <taxon>Gammaproteobacteria</taxon>
        <taxon>Enterobacterales</taxon>
        <taxon>Morganellaceae</taxon>
        <taxon>Proteus</taxon>
    </lineage>
</organism>
<proteinExistence type="predicted"/>
<dbReference type="InterPro" id="IPR006530">
    <property type="entry name" value="YD"/>
</dbReference>
<dbReference type="Gene3D" id="2.180.10.10">
    <property type="entry name" value="RHS repeat-associated core"/>
    <property type="match status" value="1"/>
</dbReference>
<reference evidence="3 4" key="1">
    <citation type="submission" date="2018-06" db="EMBL/GenBank/DDBJ databases">
        <authorList>
            <consortium name="Pathogen Informatics"/>
            <person name="Doyle S."/>
        </authorList>
    </citation>
    <scope>NUCLEOTIDE SEQUENCE [LARGE SCALE GENOMIC DNA]</scope>
    <source>
        <strain evidence="3 4">NCTC11938</strain>
    </source>
</reference>